<evidence type="ECO:0000313" key="4">
    <source>
        <dbReference type="EMBL" id="KAG5846928.1"/>
    </source>
</evidence>
<feature type="region of interest" description="Disordered" evidence="2">
    <location>
        <begin position="113"/>
        <end position="151"/>
    </location>
</feature>
<sequence length="307" mass="32922">MSSSDGSRRRPDYTSTSEEEYEASSASAKHKRPHASAANHTAGSQRPVAAPAPAPPKPAHRRTEQEEEEEEEEPDPEADPYQHWSTHSAEIARLSQDLAKDLAILAREIHDVAGEGDSPSGSTAGANPSTSTTTNAPASNVSTREERTCPPSRVITSSQVILDNLMLNPVSQLSQAIRENTEQLAEKMKSLFHNKTEVWEEIEAKINAENEVPILKTSNKEISSILKELRRVQKQLEVINTIIEPGANPELAARASSAAGKSKTFTKDSRPVSQSRRVPGGSASSASNANGRAKGSAAGSEGDRFAA</sequence>
<feature type="region of interest" description="Disordered" evidence="2">
    <location>
        <begin position="1"/>
        <end position="89"/>
    </location>
</feature>
<dbReference type="Pfam" id="PF15308">
    <property type="entry name" value="CEP170_C"/>
    <property type="match status" value="2"/>
</dbReference>
<feature type="region of interest" description="Disordered" evidence="2">
    <location>
        <begin position="253"/>
        <end position="307"/>
    </location>
</feature>
<comment type="caution">
    <text evidence="4">The sequence shown here is derived from an EMBL/GenBank/DDBJ whole genome shotgun (WGS) entry which is preliminary data.</text>
</comment>
<dbReference type="AlphaFoldDB" id="A0A9D3RXK2"/>
<dbReference type="Proteomes" id="UP001044222">
    <property type="component" value="Chromosome 6"/>
</dbReference>
<feature type="compositionally biased region" description="Low complexity" evidence="2">
    <location>
        <begin position="120"/>
        <end position="142"/>
    </location>
</feature>
<organism evidence="4 5">
    <name type="scientific">Anguilla anguilla</name>
    <name type="common">European freshwater eel</name>
    <name type="synonym">Muraena anguilla</name>
    <dbReference type="NCBI Taxonomy" id="7936"/>
    <lineage>
        <taxon>Eukaryota</taxon>
        <taxon>Metazoa</taxon>
        <taxon>Chordata</taxon>
        <taxon>Craniata</taxon>
        <taxon>Vertebrata</taxon>
        <taxon>Euteleostomi</taxon>
        <taxon>Actinopterygii</taxon>
        <taxon>Neopterygii</taxon>
        <taxon>Teleostei</taxon>
        <taxon>Anguilliformes</taxon>
        <taxon>Anguillidae</taxon>
        <taxon>Anguilla</taxon>
    </lineage>
</organism>
<accession>A0A9D3RXK2</accession>
<proteinExistence type="inferred from homology"/>
<evidence type="ECO:0000313" key="5">
    <source>
        <dbReference type="Proteomes" id="UP001044222"/>
    </source>
</evidence>
<evidence type="ECO:0000256" key="2">
    <source>
        <dbReference type="SAM" id="MobiDB-lite"/>
    </source>
</evidence>
<gene>
    <name evidence="4" type="ORF">ANANG_G00120160</name>
</gene>
<dbReference type="InterPro" id="IPR051176">
    <property type="entry name" value="Cent_Immune-Sig_Mod"/>
</dbReference>
<feature type="compositionally biased region" description="Low complexity" evidence="2">
    <location>
        <begin position="280"/>
        <end position="300"/>
    </location>
</feature>
<evidence type="ECO:0000256" key="1">
    <source>
        <dbReference type="ARBA" id="ARBA00010436"/>
    </source>
</evidence>
<feature type="compositionally biased region" description="Acidic residues" evidence="2">
    <location>
        <begin position="65"/>
        <end position="78"/>
    </location>
</feature>
<feature type="domain" description="CEP170 C-terminal" evidence="3">
    <location>
        <begin position="156"/>
        <end position="253"/>
    </location>
</feature>
<dbReference type="PANTHER" id="PTHR15715">
    <property type="entry name" value="CENTROSOMAL PROTEIN OF 170 KDA"/>
    <property type="match status" value="1"/>
</dbReference>
<name>A0A9D3RXK2_ANGAN</name>
<protein>
    <recommendedName>
        <fullName evidence="3">CEP170 C-terminal domain-containing protein</fullName>
    </recommendedName>
</protein>
<feature type="domain" description="CEP170 C-terminal" evidence="3">
    <location>
        <begin position="2"/>
        <end position="146"/>
    </location>
</feature>
<comment type="similarity">
    <text evidence="1">Belongs to the CEP170 family.</text>
</comment>
<dbReference type="PANTHER" id="PTHR15715:SF18">
    <property type="entry name" value="CENTROSOMAL PROTEIN OF 170 KDA PROTEIN B"/>
    <property type="match status" value="1"/>
</dbReference>
<dbReference type="InterPro" id="IPR029300">
    <property type="entry name" value="CEP170_C"/>
</dbReference>
<evidence type="ECO:0000259" key="3">
    <source>
        <dbReference type="Pfam" id="PF15308"/>
    </source>
</evidence>
<feature type="compositionally biased region" description="Basic and acidic residues" evidence="2">
    <location>
        <begin position="1"/>
        <end position="12"/>
    </location>
</feature>
<dbReference type="EMBL" id="JAFIRN010000006">
    <property type="protein sequence ID" value="KAG5846928.1"/>
    <property type="molecule type" value="Genomic_DNA"/>
</dbReference>
<reference evidence="4" key="1">
    <citation type="submission" date="2021-01" db="EMBL/GenBank/DDBJ databases">
        <title>A chromosome-scale assembly of European eel, Anguilla anguilla.</title>
        <authorList>
            <person name="Henkel C."/>
            <person name="Jong-Raadsen S.A."/>
            <person name="Dufour S."/>
            <person name="Weltzien F.-A."/>
            <person name="Palstra A.P."/>
            <person name="Pelster B."/>
            <person name="Spaink H.P."/>
            <person name="Van Den Thillart G.E."/>
            <person name="Jansen H."/>
            <person name="Zahm M."/>
            <person name="Klopp C."/>
            <person name="Cedric C."/>
            <person name="Louis A."/>
            <person name="Berthelot C."/>
            <person name="Parey E."/>
            <person name="Roest Crollius H."/>
            <person name="Montfort J."/>
            <person name="Robinson-Rechavi M."/>
            <person name="Bucao C."/>
            <person name="Bouchez O."/>
            <person name="Gislard M."/>
            <person name="Lluch J."/>
            <person name="Milhes M."/>
            <person name="Lampietro C."/>
            <person name="Lopez Roques C."/>
            <person name="Donnadieu C."/>
            <person name="Braasch I."/>
            <person name="Desvignes T."/>
            <person name="Postlethwait J."/>
            <person name="Bobe J."/>
            <person name="Guiguen Y."/>
            <person name="Dirks R."/>
        </authorList>
    </citation>
    <scope>NUCLEOTIDE SEQUENCE</scope>
    <source>
        <strain evidence="4">Tag_6206</strain>
        <tissue evidence="4">Liver</tissue>
    </source>
</reference>
<keyword evidence="5" id="KW-1185">Reference proteome</keyword>